<feature type="region of interest" description="Disordered" evidence="1">
    <location>
        <begin position="27"/>
        <end position="46"/>
    </location>
</feature>
<proteinExistence type="predicted"/>
<evidence type="ECO:0000313" key="3">
    <source>
        <dbReference type="EMBL" id="MFC4598464.1"/>
    </source>
</evidence>
<evidence type="ECO:0000313" key="4">
    <source>
        <dbReference type="Proteomes" id="UP001596028"/>
    </source>
</evidence>
<reference evidence="4" key="1">
    <citation type="journal article" date="2019" name="Int. J. Syst. Evol. Microbiol.">
        <title>The Global Catalogue of Microorganisms (GCM) 10K type strain sequencing project: providing services to taxonomists for standard genome sequencing and annotation.</title>
        <authorList>
            <consortium name="The Broad Institute Genomics Platform"/>
            <consortium name="The Broad Institute Genome Sequencing Center for Infectious Disease"/>
            <person name="Wu L."/>
            <person name="Ma J."/>
        </authorList>
    </citation>
    <scope>NUCLEOTIDE SEQUENCE [LARGE SCALE GENOMIC DNA]</scope>
    <source>
        <strain evidence="4">CCUG 49571</strain>
    </source>
</reference>
<name>A0ABV9FE36_9BACL</name>
<dbReference type="RefSeq" id="WP_378094736.1">
    <property type="nucleotide sequence ID" value="NZ_JBHSEP010000005.1"/>
</dbReference>
<feature type="signal peptide" evidence="2">
    <location>
        <begin position="1"/>
        <end position="20"/>
    </location>
</feature>
<evidence type="ECO:0000256" key="1">
    <source>
        <dbReference type="SAM" id="MobiDB-lite"/>
    </source>
</evidence>
<dbReference type="Proteomes" id="UP001596028">
    <property type="component" value="Unassembled WGS sequence"/>
</dbReference>
<dbReference type="PROSITE" id="PS51257">
    <property type="entry name" value="PROKAR_LIPOPROTEIN"/>
    <property type="match status" value="1"/>
</dbReference>
<accession>A0ABV9FE36</accession>
<evidence type="ECO:0000256" key="2">
    <source>
        <dbReference type="SAM" id="SignalP"/>
    </source>
</evidence>
<keyword evidence="2" id="KW-0732">Signal</keyword>
<feature type="chain" id="PRO_5045809879" description="DUF4362 domain-containing protein" evidence="2">
    <location>
        <begin position="21"/>
        <end position="220"/>
    </location>
</feature>
<dbReference type="EMBL" id="JBHSEP010000005">
    <property type="protein sequence ID" value="MFC4598464.1"/>
    <property type="molecule type" value="Genomic_DNA"/>
</dbReference>
<evidence type="ECO:0008006" key="5">
    <source>
        <dbReference type="Google" id="ProtNLM"/>
    </source>
</evidence>
<keyword evidence="4" id="KW-1185">Reference proteome</keyword>
<sequence length="220" mass="23585">MKMMVLILLAALLSGCGARSPVFEPGAAPSADAAPSPSPSLVAPDAPASSSARLEAIQDRLTGQWELLKEKHALALQFVYSTDDGIVIEVRPYGNVEKSPSEEELEAFKASLFELAGETFPVQISVRDCCEVEPHVTGKITSVEDQRVLIVNESKKIGSSDMPEAYWVGLTADGQLLAADEQTVLEVDKSLVGREAKAWTTGLVNESYPAQTSAIRIIVE</sequence>
<organism evidence="3 4">
    <name type="scientific">Cohnella hongkongensis</name>
    <dbReference type="NCBI Taxonomy" id="178337"/>
    <lineage>
        <taxon>Bacteria</taxon>
        <taxon>Bacillati</taxon>
        <taxon>Bacillota</taxon>
        <taxon>Bacilli</taxon>
        <taxon>Bacillales</taxon>
        <taxon>Paenibacillaceae</taxon>
        <taxon>Cohnella</taxon>
    </lineage>
</organism>
<gene>
    <name evidence="3" type="ORF">ACFO3S_09490</name>
</gene>
<protein>
    <recommendedName>
        <fullName evidence="5">DUF4362 domain-containing protein</fullName>
    </recommendedName>
</protein>
<comment type="caution">
    <text evidence="3">The sequence shown here is derived from an EMBL/GenBank/DDBJ whole genome shotgun (WGS) entry which is preliminary data.</text>
</comment>